<keyword evidence="11" id="KW-1185">Reference proteome</keyword>
<comment type="subunit">
    <text evidence="4">Homodimer.</text>
</comment>
<evidence type="ECO:0000256" key="6">
    <source>
        <dbReference type="ARBA" id="ARBA00022723"/>
    </source>
</evidence>
<comment type="cofactor">
    <cofactor evidence="3">
        <name>Co(2+)</name>
        <dbReference type="ChEBI" id="CHEBI:48828"/>
    </cofactor>
</comment>
<dbReference type="SUPFAM" id="SSF109604">
    <property type="entry name" value="HD-domain/PDEase-like"/>
    <property type="match status" value="1"/>
</dbReference>
<evidence type="ECO:0000256" key="7">
    <source>
        <dbReference type="ARBA" id="ARBA00022801"/>
    </source>
</evidence>
<evidence type="ECO:0000256" key="8">
    <source>
        <dbReference type="SAM" id="MobiDB-lite"/>
    </source>
</evidence>
<dbReference type="Gene3D" id="1.10.3210.10">
    <property type="entry name" value="Hypothetical protein af1432"/>
    <property type="match status" value="1"/>
</dbReference>
<evidence type="ECO:0000256" key="1">
    <source>
        <dbReference type="ARBA" id="ARBA00001638"/>
    </source>
</evidence>
<dbReference type="GO" id="GO:0005737">
    <property type="term" value="C:cytoplasm"/>
    <property type="evidence" value="ECO:0007669"/>
    <property type="project" value="TreeGrafter"/>
</dbReference>
<feature type="domain" description="HD/PDEase" evidence="9">
    <location>
        <begin position="57"/>
        <end position="168"/>
    </location>
</feature>
<evidence type="ECO:0000313" key="10">
    <source>
        <dbReference type="EMBL" id="SDB56827.1"/>
    </source>
</evidence>
<comment type="cofactor">
    <cofactor evidence="2">
        <name>Mn(2+)</name>
        <dbReference type="ChEBI" id="CHEBI:29035"/>
    </cofactor>
</comment>
<dbReference type="InterPro" id="IPR006674">
    <property type="entry name" value="HD_domain"/>
</dbReference>
<name>A0A1G6EHB8_9BACT</name>
<dbReference type="PANTHER" id="PTHR11845">
    <property type="entry name" value="5'-DEOXYNUCLEOTIDASE HDDC2"/>
    <property type="match status" value="1"/>
</dbReference>
<dbReference type="InterPro" id="IPR003607">
    <property type="entry name" value="HD/PDEase_dom"/>
</dbReference>
<dbReference type="EMBL" id="FMXO01000018">
    <property type="protein sequence ID" value="SDB56827.1"/>
    <property type="molecule type" value="Genomic_DNA"/>
</dbReference>
<proteinExistence type="predicted"/>
<sequence length="227" mass="25729">MNRNISTNHAAAPDVEHASSSAIDADASRNSRLADFLFEVGMLRKTPRSGYQFLGSGQENVAEHSFRTTVIAYVLASLTEGADLLRTMGMALFHDLHETRIGDFNYVNRIYNSRKTLLALEHALDGTGLDDVMQWWRELDATQSLESRLVHDADQLDLILNLKQEQDLGNPYAAKWLECALPRLHTDLARDLAAVIMHTDHTNWWFKRPDPSWWCKGHNPDSPEGME</sequence>
<dbReference type="OrthoDB" id="9786155at2"/>
<keyword evidence="7 10" id="KW-0378">Hydrolase</keyword>
<evidence type="ECO:0000256" key="2">
    <source>
        <dbReference type="ARBA" id="ARBA00001936"/>
    </source>
</evidence>
<dbReference type="Proteomes" id="UP000198771">
    <property type="component" value="Unassembled WGS sequence"/>
</dbReference>
<dbReference type="AlphaFoldDB" id="A0A1G6EHB8"/>
<dbReference type="SMART" id="SM00471">
    <property type="entry name" value="HDc"/>
    <property type="match status" value="1"/>
</dbReference>
<evidence type="ECO:0000259" key="9">
    <source>
        <dbReference type="SMART" id="SM00471"/>
    </source>
</evidence>
<reference evidence="10 11" key="1">
    <citation type="submission" date="2016-10" db="EMBL/GenBank/DDBJ databases">
        <authorList>
            <person name="de Groot N.N."/>
        </authorList>
    </citation>
    <scope>NUCLEOTIDE SEQUENCE [LARGE SCALE GENOMIC DNA]</scope>
    <source>
        <strain evidence="10 11">ASO4-2</strain>
    </source>
</reference>
<evidence type="ECO:0000313" key="11">
    <source>
        <dbReference type="Proteomes" id="UP000198771"/>
    </source>
</evidence>
<evidence type="ECO:0000256" key="3">
    <source>
        <dbReference type="ARBA" id="ARBA00001941"/>
    </source>
</evidence>
<dbReference type="InterPro" id="IPR039356">
    <property type="entry name" value="YfbR/HDDC2"/>
</dbReference>
<keyword evidence="6" id="KW-0479">Metal-binding</keyword>
<dbReference type="GO" id="GO:0046872">
    <property type="term" value="F:metal ion binding"/>
    <property type="evidence" value="ECO:0007669"/>
    <property type="project" value="UniProtKB-KW"/>
</dbReference>
<dbReference type="EC" id="3.1.3.89" evidence="5"/>
<dbReference type="STRING" id="617002.SAMN05660653_02844"/>
<organism evidence="10 11">
    <name type="scientific">Desulfonatronum thiosulfatophilum</name>
    <dbReference type="NCBI Taxonomy" id="617002"/>
    <lineage>
        <taxon>Bacteria</taxon>
        <taxon>Pseudomonadati</taxon>
        <taxon>Thermodesulfobacteriota</taxon>
        <taxon>Desulfovibrionia</taxon>
        <taxon>Desulfovibrionales</taxon>
        <taxon>Desulfonatronaceae</taxon>
        <taxon>Desulfonatronum</taxon>
    </lineage>
</organism>
<comment type="catalytic activity">
    <reaction evidence="1">
        <text>a 2'-deoxyribonucleoside 5'-phosphate + H2O = a 2'-deoxyribonucleoside + phosphate</text>
        <dbReference type="Rhea" id="RHEA:36167"/>
        <dbReference type="ChEBI" id="CHEBI:15377"/>
        <dbReference type="ChEBI" id="CHEBI:18274"/>
        <dbReference type="ChEBI" id="CHEBI:43474"/>
        <dbReference type="ChEBI" id="CHEBI:65317"/>
        <dbReference type="EC" id="3.1.3.89"/>
    </reaction>
</comment>
<evidence type="ECO:0000256" key="5">
    <source>
        <dbReference type="ARBA" id="ARBA00012964"/>
    </source>
</evidence>
<protein>
    <recommendedName>
        <fullName evidence="5">5'-deoxynucleotidase</fullName>
        <ecNumber evidence="5">3.1.3.89</ecNumber>
    </recommendedName>
</protein>
<gene>
    <name evidence="10" type="ORF">SAMN05660653_02844</name>
</gene>
<accession>A0A1G6EHB8</accession>
<dbReference type="GO" id="GO:0002953">
    <property type="term" value="F:5'-deoxynucleotidase activity"/>
    <property type="evidence" value="ECO:0007669"/>
    <property type="project" value="UniProtKB-EC"/>
</dbReference>
<evidence type="ECO:0000256" key="4">
    <source>
        <dbReference type="ARBA" id="ARBA00011738"/>
    </source>
</evidence>
<dbReference type="Pfam" id="PF13023">
    <property type="entry name" value="HD_3"/>
    <property type="match status" value="1"/>
</dbReference>
<dbReference type="PANTHER" id="PTHR11845:SF13">
    <property type="entry name" value="5'-DEOXYNUCLEOTIDASE HDDC2"/>
    <property type="match status" value="1"/>
</dbReference>
<feature type="region of interest" description="Disordered" evidence="8">
    <location>
        <begin position="1"/>
        <end position="23"/>
    </location>
</feature>